<comment type="caution">
    <text evidence="2">The sequence shown here is derived from an EMBL/GenBank/DDBJ whole genome shotgun (WGS) entry which is preliminary data.</text>
</comment>
<accession>A0ABV9NXU9</accession>
<feature type="transmembrane region" description="Helical" evidence="1">
    <location>
        <begin position="117"/>
        <end position="134"/>
    </location>
</feature>
<dbReference type="RefSeq" id="WP_377909722.1">
    <property type="nucleotide sequence ID" value="NZ_JBHSGK010000012.1"/>
</dbReference>
<evidence type="ECO:0000256" key="1">
    <source>
        <dbReference type="SAM" id="Phobius"/>
    </source>
</evidence>
<reference evidence="3" key="1">
    <citation type="journal article" date="2019" name="Int. J. Syst. Evol. Microbiol.">
        <title>The Global Catalogue of Microorganisms (GCM) 10K type strain sequencing project: providing services to taxonomists for standard genome sequencing and annotation.</title>
        <authorList>
            <consortium name="The Broad Institute Genomics Platform"/>
            <consortium name="The Broad Institute Genome Sequencing Center for Infectious Disease"/>
            <person name="Wu L."/>
            <person name="Ma J."/>
        </authorList>
    </citation>
    <scope>NUCLEOTIDE SEQUENCE [LARGE SCALE GENOMIC DNA]</scope>
    <source>
        <strain evidence="3">JCM 12165</strain>
    </source>
</reference>
<feature type="transmembrane region" description="Helical" evidence="1">
    <location>
        <begin position="35"/>
        <end position="52"/>
    </location>
</feature>
<keyword evidence="1" id="KW-1133">Transmembrane helix</keyword>
<dbReference type="EMBL" id="JBHSGK010000012">
    <property type="protein sequence ID" value="MFC4737116.1"/>
    <property type="molecule type" value="Genomic_DNA"/>
</dbReference>
<protein>
    <submittedName>
        <fullName evidence="2">Uncharacterized protein</fullName>
    </submittedName>
</protein>
<dbReference type="Proteomes" id="UP001595896">
    <property type="component" value="Unassembled WGS sequence"/>
</dbReference>
<sequence length="144" mass="15505">MLTYPSGWREALAGLAAAGVILYRAQQRIAIRDLAQAAAMLFLMTHAVYTVFSQPTGIGSHPAALYMLIASAGAWIIVRQKPDWTGLTISLWGFVMTAAAYVTAPPVYFVMIVPPPFFLSYAAAGLLTAVYLSARTENVSSYPS</sequence>
<feature type="transmembrane region" description="Helical" evidence="1">
    <location>
        <begin position="58"/>
        <end position="78"/>
    </location>
</feature>
<proteinExistence type="predicted"/>
<organism evidence="2 3">
    <name type="scientific">Bacillus daqingensis</name>
    <dbReference type="NCBI Taxonomy" id="872396"/>
    <lineage>
        <taxon>Bacteria</taxon>
        <taxon>Bacillati</taxon>
        <taxon>Bacillota</taxon>
        <taxon>Bacilli</taxon>
        <taxon>Bacillales</taxon>
        <taxon>Bacillaceae</taxon>
        <taxon>Bacillus</taxon>
    </lineage>
</organism>
<keyword evidence="3" id="KW-1185">Reference proteome</keyword>
<name>A0ABV9NXU9_9BACI</name>
<feature type="transmembrane region" description="Helical" evidence="1">
    <location>
        <begin position="90"/>
        <end position="111"/>
    </location>
</feature>
<gene>
    <name evidence="2" type="ORF">ACFO4L_11005</name>
</gene>
<keyword evidence="1" id="KW-0472">Membrane</keyword>
<keyword evidence="1" id="KW-0812">Transmembrane</keyword>
<evidence type="ECO:0000313" key="3">
    <source>
        <dbReference type="Proteomes" id="UP001595896"/>
    </source>
</evidence>
<evidence type="ECO:0000313" key="2">
    <source>
        <dbReference type="EMBL" id="MFC4737116.1"/>
    </source>
</evidence>